<dbReference type="GO" id="GO:0016226">
    <property type="term" value="P:iron-sulfur cluster assembly"/>
    <property type="evidence" value="ECO:0007669"/>
    <property type="project" value="InterPro"/>
</dbReference>
<evidence type="ECO:0000256" key="1">
    <source>
        <dbReference type="ARBA" id="ARBA00043967"/>
    </source>
</evidence>
<evidence type="ECO:0000259" key="2">
    <source>
        <dbReference type="Pfam" id="PF01458"/>
    </source>
</evidence>
<comment type="caution">
    <text evidence="3">The sequence shown here is derived from an EMBL/GenBank/DDBJ whole genome shotgun (WGS) entry which is preliminary data.</text>
</comment>
<dbReference type="InterPro" id="IPR000825">
    <property type="entry name" value="SUF_FeS_clus_asmbl_SufBD_core"/>
</dbReference>
<protein>
    <submittedName>
        <fullName evidence="3">SUF system FeS cluster assembly, SufBD</fullName>
    </submittedName>
</protein>
<gene>
    <name evidence="3" type="ORF">OBE_12229</name>
</gene>
<dbReference type="InterPro" id="IPR055346">
    <property type="entry name" value="Fe-S_cluster_assembly_SufBD"/>
</dbReference>
<dbReference type="PANTHER" id="PTHR30508:SF1">
    <property type="entry name" value="UPF0051 PROTEIN ABCI8, CHLOROPLASTIC-RELATED"/>
    <property type="match status" value="1"/>
</dbReference>
<comment type="similarity">
    <text evidence="1">Belongs to the iron-sulfur cluster assembly SufBD family.</text>
</comment>
<reference evidence="3" key="1">
    <citation type="journal article" date="2013" name="Environ. Microbiol.">
        <title>Microbiota from the distal guts of lean and obese adolescents exhibit partial functional redundancy besides clear differences in community structure.</title>
        <authorList>
            <person name="Ferrer M."/>
            <person name="Ruiz A."/>
            <person name="Lanza F."/>
            <person name="Haange S.B."/>
            <person name="Oberbach A."/>
            <person name="Till H."/>
            <person name="Bargiela R."/>
            <person name="Campoy C."/>
            <person name="Segura M.T."/>
            <person name="Richter M."/>
            <person name="von Bergen M."/>
            <person name="Seifert J."/>
            <person name="Suarez A."/>
        </authorList>
    </citation>
    <scope>NUCLEOTIDE SEQUENCE</scope>
</reference>
<evidence type="ECO:0000313" key="3">
    <source>
        <dbReference type="EMBL" id="EKC54169.1"/>
    </source>
</evidence>
<dbReference type="Pfam" id="PF01458">
    <property type="entry name" value="SUFBD_core"/>
    <property type="match status" value="1"/>
</dbReference>
<dbReference type="PANTHER" id="PTHR30508">
    <property type="entry name" value="FES CLUSTER ASSEMBLY PROTEIN SUF"/>
    <property type="match status" value="1"/>
</dbReference>
<feature type="domain" description="SUF system FeS cluster assembly SufBD core" evidence="2">
    <location>
        <begin position="1"/>
        <end position="58"/>
    </location>
</feature>
<organism evidence="3">
    <name type="scientific">human gut metagenome</name>
    <dbReference type="NCBI Taxonomy" id="408170"/>
    <lineage>
        <taxon>unclassified sequences</taxon>
        <taxon>metagenomes</taxon>
        <taxon>organismal metagenomes</taxon>
    </lineage>
</organism>
<dbReference type="SUPFAM" id="SSF101960">
    <property type="entry name" value="Stabilizer of iron transporter SufD"/>
    <property type="match status" value="1"/>
</dbReference>
<dbReference type="AlphaFoldDB" id="K1SFL3"/>
<sequence length="87" mass="9481">MLDSESRSDTVPAMDIRTKDAAVGHEAKIGSISNEAVFYLMSRGMSEEDARALIVSGFADNVSKELPLEYAVEMNNLIRLEMKGSIG</sequence>
<name>K1SFL3_9ZZZZ</name>
<dbReference type="EMBL" id="AJWZ01008415">
    <property type="protein sequence ID" value="EKC54169.1"/>
    <property type="molecule type" value="Genomic_DNA"/>
</dbReference>
<proteinExistence type="inferred from homology"/>
<dbReference type="InterPro" id="IPR037284">
    <property type="entry name" value="SUF_FeS_clus_asmbl_SufBD_sf"/>
</dbReference>
<accession>K1SFL3</accession>